<evidence type="ECO:0000256" key="5">
    <source>
        <dbReference type="SAM" id="Coils"/>
    </source>
</evidence>
<dbReference type="SUPFAM" id="SSF57850">
    <property type="entry name" value="RING/U-box"/>
    <property type="match status" value="1"/>
</dbReference>
<dbReference type="InterPro" id="IPR013083">
    <property type="entry name" value="Znf_RING/FYVE/PHD"/>
</dbReference>
<dbReference type="Gene3D" id="3.30.40.10">
    <property type="entry name" value="Zinc/RING finger domain, C3HC4 (zinc finger)"/>
    <property type="match status" value="1"/>
</dbReference>
<dbReference type="Pfam" id="PF00097">
    <property type="entry name" value="zf-C3HC4"/>
    <property type="match status" value="1"/>
</dbReference>
<feature type="coiled-coil region" evidence="5">
    <location>
        <begin position="149"/>
        <end position="176"/>
    </location>
</feature>
<reference evidence="7" key="1">
    <citation type="journal article" date="2019" name="J. For. Res.">
        <title>Expression and analysis of zinc finger family gene in Lenzites gibbosa.</title>
        <authorList>
            <person name="Zhang J."/>
            <person name="Chi Y."/>
            <person name="Li S."/>
            <person name="Zhang J."/>
            <person name="Chen J."/>
        </authorList>
    </citation>
    <scope>NUCLEOTIDE SEQUENCE</scope>
    <source>
        <strain evidence="7">ZnF64</strain>
    </source>
</reference>
<sequence length="180" mass="20065">MSSEGNTEYSASAMLHLFCCICNSIFLPDAPPEADPVATPCGHVYHRDCIERVIQSDVHSQPQCHVCAAPLPAAEELLKLFIAFEESDYDKKIKDAVHEATSYGDRSLDAAAAEAECRDKIRVLQSEQEYNVTMLASLETEWSAIEKMNLAAQQRMKDLEGDLADAERQIKELEEQMRAA</sequence>
<keyword evidence="5" id="KW-0175">Coiled coil</keyword>
<evidence type="ECO:0000313" key="7">
    <source>
        <dbReference type="EMBL" id="QIE48471.1"/>
    </source>
</evidence>
<keyword evidence="3" id="KW-0862">Zinc</keyword>
<feature type="domain" description="RING-type" evidence="6">
    <location>
        <begin position="19"/>
        <end position="67"/>
    </location>
</feature>
<accession>A0A6G6FSB3</accession>
<dbReference type="SMART" id="SM00184">
    <property type="entry name" value="RING"/>
    <property type="match status" value="1"/>
</dbReference>
<evidence type="ECO:0000256" key="4">
    <source>
        <dbReference type="PROSITE-ProRule" id="PRU00175"/>
    </source>
</evidence>
<keyword evidence="1" id="KW-0479">Metal-binding</keyword>
<dbReference type="PROSITE" id="PS50089">
    <property type="entry name" value="ZF_RING_2"/>
    <property type="match status" value="1"/>
</dbReference>
<dbReference type="GO" id="GO:0008270">
    <property type="term" value="F:zinc ion binding"/>
    <property type="evidence" value="ECO:0007669"/>
    <property type="project" value="UniProtKB-KW"/>
</dbReference>
<evidence type="ECO:0000256" key="2">
    <source>
        <dbReference type="ARBA" id="ARBA00022771"/>
    </source>
</evidence>
<evidence type="ECO:0000256" key="3">
    <source>
        <dbReference type="ARBA" id="ARBA00022833"/>
    </source>
</evidence>
<keyword evidence="2 4" id="KW-0863">Zinc-finger</keyword>
<evidence type="ECO:0000256" key="1">
    <source>
        <dbReference type="ARBA" id="ARBA00022723"/>
    </source>
</evidence>
<dbReference type="InterPro" id="IPR001841">
    <property type="entry name" value="Znf_RING"/>
</dbReference>
<dbReference type="EMBL" id="MK805198">
    <property type="protein sequence ID" value="QIE48471.1"/>
    <property type="molecule type" value="mRNA"/>
</dbReference>
<organism evidence="7">
    <name type="scientific">Trametes gibbosa</name>
    <dbReference type="NCBI Taxonomy" id="160864"/>
    <lineage>
        <taxon>Eukaryota</taxon>
        <taxon>Fungi</taxon>
        <taxon>Dikarya</taxon>
        <taxon>Basidiomycota</taxon>
        <taxon>Agaricomycotina</taxon>
        <taxon>Agaricomycetes</taxon>
        <taxon>Polyporales</taxon>
        <taxon>Polyporaceae</taxon>
        <taxon>Trametes</taxon>
    </lineage>
</organism>
<dbReference type="OrthoDB" id="654191at2759"/>
<protein>
    <recommendedName>
        <fullName evidence="6">RING-type domain-containing protein</fullName>
    </recommendedName>
</protein>
<dbReference type="AlphaFoldDB" id="A0A6G6FSB3"/>
<proteinExistence type="evidence at transcript level"/>
<evidence type="ECO:0000259" key="6">
    <source>
        <dbReference type="PROSITE" id="PS50089"/>
    </source>
</evidence>
<dbReference type="InterPro" id="IPR018957">
    <property type="entry name" value="Znf_C3HC4_RING-type"/>
</dbReference>
<name>A0A6G6FSB3_9APHY</name>